<dbReference type="Gene3D" id="3.30.160.270">
    <property type="match status" value="1"/>
</dbReference>
<feature type="domain" description="Pyruvate carboxyltransferase" evidence="12">
    <location>
        <begin position="7"/>
        <end position="269"/>
    </location>
</feature>
<evidence type="ECO:0000256" key="8">
    <source>
        <dbReference type="ARBA" id="ARBA00022723"/>
    </source>
</evidence>
<dbReference type="Pfam" id="PF22617">
    <property type="entry name" value="HCS_D2"/>
    <property type="match status" value="1"/>
</dbReference>
<feature type="binding site" evidence="11">
    <location>
        <position position="16"/>
    </location>
    <ligand>
        <name>Mn(2+)</name>
        <dbReference type="ChEBI" id="CHEBI:29035"/>
    </ligand>
</feature>
<evidence type="ECO:0000256" key="2">
    <source>
        <dbReference type="ARBA" id="ARBA00009396"/>
    </source>
</evidence>
<dbReference type="InterPro" id="IPR050073">
    <property type="entry name" value="2-IPM_HCS-like"/>
</dbReference>
<keyword evidence="11" id="KW-0963">Cytoplasm</keyword>
<reference evidence="14" key="1">
    <citation type="journal article" date="2019" name="Int. J. Syst. Evol. Microbiol.">
        <title>The Global Catalogue of Microorganisms (GCM) 10K type strain sequencing project: providing services to taxonomists for standard genome sequencing and annotation.</title>
        <authorList>
            <consortium name="The Broad Institute Genomics Platform"/>
            <consortium name="The Broad Institute Genome Sequencing Center for Infectious Disease"/>
            <person name="Wu L."/>
            <person name="Ma J."/>
        </authorList>
    </citation>
    <scope>NUCLEOTIDE SEQUENCE [LARGE SCALE GENOMIC DNA]</scope>
    <source>
        <strain evidence="14">JCM 17843</strain>
    </source>
</reference>
<keyword evidence="5 11" id="KW-0432">Leucine biosynthesis</keyword>
<dbReference type="CDD" id="cd07940">
    <property type="entry name" value="DRE_TIM_IPMS"/>
    <property type="match status" value="1"/>
</dbReference>
<evidence type="ECO:0000256" key="3">
    <source>
        <dbReference type="ARBA" id="ARBA00012973"/>
    </source>
</evidence>
<keyword evidence="7 11" id="KW-0808">Transferase</keyword>
<feature type="binding site" evidence="11">
    <location>
        <position position="206"/>
    </location>
    <ligand>
        <name>Mn(2+)</name>
        <dbReference type="ChEBI" id="CHEBI:29035"/>
    </ligand>
</feature>
<organism evidence="13 14">
    <name type="scientific">Iodidimonas muriae</name>
    <dbReference type="NCBI Taxonomy" id="261467"/>
    <lineage>
        <taxon>Bacteria</taxon>
        <taxon>Pseudomonadati</taxon>
        <taxon>Pseudomonadota</taxon>
        <taxon>Alphaproteobacteria</taxon>
        <taxon>Iodidimonadales</taxon>
        <taxon>Iodidimonadaceae</taxon>
        <taxon>Iodidimonas</taxon>
    </lineage>
</organism>
<feature type="binding site" evidence="11">
    <location>
        <position position="204"/>
    </location>
    <ligand>
        <name>Mn(2+)</name>
        <dbReference type="ChEBI" id="CHEBI:29035"/>
    </ligand>
</feature>
<comment type="function">
    <text evidence="11">Catalyzes the condensation of the acetyl group of acetyl-CoA with 3-methyl-2-oxobutanoate (2-ketoisovalerate) to form 3-carboxy-3-hydroxy-4-methylpentanoate (2-isopropylmalate).</text>
</comment>
<evidence type="ECO:0000256" key="11">
    <source>
        <dbReference type="HAMAP-Rule" id="MF_01025"/>
    </source>
</evidence>
<evidence type="ECO:0000313" key="14">
    <source>
        <dbReference type="Proteomes" id="UP000602381"/>
    </source>
</evidence>
<dbReference type="InterPro" id="IPR013785">
    <property type="entry name" value="Aldolase_TIM"/>
</dbReference>
<comment type="pathway">
    <text evidence="1 11">Amino-acid biosynthesis; L-leucine biosynthesis; L-leucine from 3-methyl-2-oxobutanoate: step 1/4.</text>
</comment>
<dbReference type="Pfam" id="PF00682">
    <property type="entry name" value="HMGL-like"/>
    <property type="match status" value="1"/>
</dbReference>
<dbReference type="NCBIfam" id="NF002086">
    <property type="entry name" value="PRK00915.1-3"/>
    <property type="match status" value="1"/>
</dbReference>
<accession>A0ABQ2L6W2</accession>
<protein>
    <recommendedName>
        <fullName evidence="4 11">2-isopropylmalate synthase</fullName>
        <ecNumber evidence="3 11">2.3.3.13</ecNumber>
    </recommendedName>
    <alternativeName>
        <fullName evidence="11">Alpha-IPM synthase</fullName>
    </alternativeName>
    <alternativeName>
        <fullName evidence="11">Alpha-isopropylmalate synthase</fullName>
    </alternativeName>
</protein>
<dbReference type="PROSITE" id="PS50991">
    <property type="entry name" value="PYR_CT"/>
    <property type="match status" value="1"/>
</dbReference>
<evidence type="ECO:0000256" key="10">
    <source>
        <dbReference type="ARBA" id="ARBA00023304"/>
    </source>
</evidence>
<feature type="region of interest" description="Regulatory domain" evidence="11">
    <location>
        <begin position="393"/>
        <end position="525"/>
    </location>
</feature>
<dbReference type="RefSeq" id="WP_150004735.1">
    <property type="nucleotide sequence ID" value="NZ_BMOV01000001.1"/>
</dbReference>
<dbReference type="InterPro" id="IPR000891">
    <property type="entry name" value="PYR_CT"/>
</dbReference>
<dbReference type="EC" id="2.3.3.13" evidence="3 11"/>
<keyword evidence="14" id="KW-1185">Reference proteome</keyword>
<comment type="caution">
    <text evidence="13">The sequence shown here is derived from an EMBL/GenBank/DDBJ whole genome shotgun (WGS) entry which is preliminary data.</text>
</comment>
<comment type="cofactor">
    <cofactor evidence="11">
        <name>Mn(2+)</name>
        <dbReference type="ChEBI" id="CHEBI:29035"/>
    </cofactor>
</comment>
<dbReference type="PROSITE" id="PS00816">
    <property type="entry name" value="AIPM_HOMOCIT_SYNTH_2"/>
    <property type="match status" value="1"/>
</dbReference>
<dbReference type="SMART" id="SM00917">
    <property type="entry name" value="LeuA_dimer"/>
    <property type="match status" value="1"/>
</dbReference>
<comment type="subunit">
    <text evidence="11">Homodimer.</text>
</comment>
<evidence type="ECO:0000256" key="1">
    <source>
        <dbReference type="ARBA" id="ARBA00004689"/>
    </source>
</evidence>
<evidence type="ECO:0000256" key="6">
    <source>
        <dbReference type="ARBA" id="ARBA00022605"/>
    </source>
</evidence>
<proteinExistence type="inferred from homology"/>
<evidence type="ECO:0000256" key="7">
    <source>
        <dbReference type="ARBA" id="ARBA00022679"/>
    </source>
</evidence>
<comment type="catalytic activity">
    <reaction evidence="11">
        <text>3-methyl-2-oxobutanoate + acetyl-CoA + H2O = (2S)-2-isopropylmalate + CoA + H(+)</text>
        <dbReference type="Rhea" id="RHEA:21524"/>
        <dbReference type="ChEBI" id="CHEBI:1178"/>
        <dbReference type="ChEBI" id="CHEBI:11851"/>
        <dbReference type="ChEBI" id="CHEBI:15377"/>
        <dbReference type="ChEBI" id="CHEBI:15378"/>
        <dbReference type="ChEBI" id="CHEBI:57287"/>
        <dbReference type="ChEBI" id="CHEBI:57288"/>
        <dbReference type="EC" id="2.3.3.13"/>
    </reaction>
</comment>
<evidence type="ECO:0000313" key="13">
    <source>
        <dbReference type="EMBL" id="GGO05266.1"/>
    </source>
</evidence>
<dbReference type="PANTHER" id="PTHR10277">
    <property type="entry name" value="HOMOCITRATE SYNTHASE-RELATED"/>
    <property type="match status" value="1"/>
</dbReference>
<dbReference type="Proteomes" id="UP000602381">
    <property type="component" value="Unassembled WGS sequence"/>
</dbReference>
<dbReference type="SUPFAM" id="SSF51569">
    <property type="entry name" value="Aldolase"/>
    <property type="match status" value="1"/>
</dbReference>
<evidence type="ECO:0000256" key="9">
    <source>
        <dbReference type="ARBA" id="ARBA00023211"/>
    </source>
</evidence>
<evidence type="ECO:0000256" key="4">
    <source>
        <dbReference type="ARBA" id="ARBA00018198"/>
    </source>
</evidence>
<keyword evidence="8 11" id="KW-0479">Metal-binding</keyword>
<dbReference type="InterPro" id="IPR005671">
    <property type="entry name" value="LeuA_bact_synth"/>
</dbReference>
<dbReference type="PANTHER" id="PTHR10277:SF9">
    <property type="entry name" value="2-ISOPROPYLMALATE SYNTHASE 1, CHLOROPLASTIC-RELATED"/>
    <property type="match status" value="1"/>
</dbReference>
<keyword evidence="6 11" id="KW-0028">Amino-acid biosynthesis</keyword>
<keyword evidence="10 11" id="KW-0100">Branched-chain amino acid biosynthesis</keyword>
<evidence type="ECO:0000256" key="5">
    <source>
        <dbReference type="ARBA" id="ARBA00022430"/>
    </source>
</evidence>
<dbReference type="Pfam" id="PF08502">
    <property type="entry name" value="LeuA_dimer"/>
    <property type="match status" value="1"/>
</dbReference>
<comment type="similarity">
    <text evidence="2 11">Belongs to the alpha-IPM synthase/homocitrate synthase family. LeuA type 1 subfamily.</text>
</comment>
<dbReference type="InterPro" id="IPR002034">
    <property type="entry name" value="AIPM/Hcit_synth_CS"/>
</dbReference>
<dbReference type="PROSITE" id="PS00815">
    <property type="entry name" value="AIPM_HOMOCIT_SYNTH_1"/>
    <property type="match status" value="1"/>
</dbReference>
<feature type="binding site" evidence="11">
    <location>
        <position position="240"/>
    </location>
    <ligand>
        <name>Mn(2+)</name>
        <dbReference type="ChEBI" id="CHEBI:29035"/>
    </ligand>
</feature>
<dbReference type="HAMAP" id="MF_01025">
    <property type="entry name" value="LeuA_type1"/>
    <property type="match status" value="1"/>
</dbReference>
<dbReference type="EMBL" id="BMOV01000001">
    <property type="protein sequence ID" value="GGO05266.1"/>
    <property type="molecule type" value="Genomic_DNA"/>
</dbReference>
<dbReference type="InterPro" id="IPR013709">
    <property type="entry name" value="2-isopropylmalate_synth_dimer"/>
</dbReference>
<dbReference type="InterPro" id="IPR054691">
    <property type="entry name" value="LeuA/HCS_post-cat"/>
</dbReference>
<dbReference type="Gene3D" id="1.10.238.260">
    <property type="match status" value="1"/>
</dbReference>
<keyword evidence="9 11" id="KW-0464">Manganese</keyword>
<dbReference type="SUPFAM" id="SSF110921">
    <property type="entry name" value="2-isopropylmalate synthase LeuA, allosteric (dimerisation) domain"/>
    <property type="match status" value="1"/>
</dbReference>
<evidence type="ECO:0000259" key="12">
    <source>
        <dbReference type="PROSITE" id="PS50991"/>
    </source>
</evidence>
<dbReference type="InterPro" id="IPR036230">
    <property type="entry name" value="LeuA_allosteric_dom_sf"/>
</dbReference>
<sequence>MTANDKVLIFDTTLRDGEQAPGFSMDHDQKLRMARALSELGVDIIEAGFPAASKGDFRAVNDIARQTSGATICGLARAVEGDIRATAEAVAPAAKKRIHTFIATSPIHREHKLNMDKATVLARAVEAVRMARSFVDDVEFSAEDALRTEPDFLIEVFSAVIEAGARTINIPDTVGYATPEDIYRLFSDLRLKVKGAENVVLSAHCHDDLGLAVANSLAAVRAGARQVECAMNGIGERAGNCATEEIIMALKTRADSYALGTGINTRKLYGVSKLLSGVTGHAVPRNKAIVGENAFAHESGIHQDGILKNVETYEIMKPEDIGVPKSQLVLGKHSGRHAFAERARALGHDLSPDQIDEAFTAFKTLADRKKVITNSDIEGLILGKEMGTQGPWHLKTLQVSTGSGDGALHMAAVHLVHDTGRAVREASMGNGPLDAAFKAIKRATKASATLADFSVRSIGAGADAQGWSDVRLVHDDVSVHGSGVDTDIVHAGAKAYLDALNRLIREAKPDPKTTAPASSARALSA</sequence>
<dbReference type="Gene3D" id="3.20.20.70">
    <property type="entry name" value="Aldolase class I"/>
    <property type="match status" value="1"/>
</dbReference>
<gene>
    <name evidence="11 13" type="primary">leuA</name>
    <name evidence="13" type="ORF">GCM10007972_02500</name>
</gene>
<name>A0ABQ2L6W2_9PROT</name>
<dbReference type="NCBIfam" id="TIGR00973">
    <property type="entry name" value="leuA_bact"/>
    <property type="match status" value="1"/>
</dbReference>